<dbReference type="EMBL" id="JBBKAJ010000020">
    <property type="protein sequence ID" value="MEJ8632451.1"/>
    <property type="molecule type" value="Genomic_DNA"/>
</dbReference>
<organism evidence="1 2">
    <name type="scientific">Streptomyces achmelvichensis</name>
    <dbReference type="NCBI Taxonomy" id="3134111"/>
    <lineage>
        <taxon>Bacteria</taxon>
        <taxon>Bacillati</taxon>
        <taxon>Actinomycetota</taxon>
        <taxon>Actinomycetes</taxon>
        <taxon>Kitasatosporales</taxon>
        <taxon>Streptomycetaceae</taxon>
        <taxon>Streptomyces</taxon>
    </lineage>
</organism>
<protein>
    <submittedName>
        <fullName evidence="1">Uncharacterized protein</fullName>
    </submittedName>
</protein>
<name>A0ACC6PMA8_9ACTN</name>
<dbReference type="Proteomes" id="UP001377168">
    <property type="component" value="Unassembled WGS sequence"/>
</dbReference>
<reference evidence="1" key="1">
    <citation type="submission" date="2024-03" db="EMBL/GenBank/DDBJ databases">
        <title>Novel Streptomyces species of biotechnological and ecological value are a feature of Machair soil.</title>
        <authorList>
            <person name="Prole J.R."/>
            <person name="Goodfellow M."/>
            <person name="Allenby N."/>
            <person name="Ward A.C."/>
        </authorList>
    </citation>
    <scope>NUCLEOTIDE SEQUENCE</scope>
    <source>
        <strain evidence="1">MS2.AVA.5</strain>
    </source>
</reference>
<accession>A0ACC6PMA8</accession>
<gene>
    <name evidence="1" type="ORF">WKI67_03250</name>
</gene>
<comment type="caution">
    <text evidence="1">The sequence shown here is derived from an EMBL/GenBank/DDBJ whole genome shotgun (WGS) entry which is preliminary data.</text>
</comment>
<keyword evidence="2" id="KW-1185">Reference proteome</keyword>
<proteinExistence type="predicted"/>
<evidence type="ECO:0000313" key="2">
    <source>
        <dbReference type="Proteomes" id="UP001377168"/>
    </source>
</evidence>
<evidence type="ECO:0000313" key="1">
    <source>
        <dbReference type="EMBL" id="MEJ8632451.1"/>
    </source>
</evidence>
<sequence>MNISRRVITAASVLLTLAGAGIAGSTSASADILPPDVMTAKCQNSGGSLSGDSLSVGSCMPKTGAGVEAYPAPPTPAGKTDATWKAEWNGAINTAYFLSRYSVTGHLPDEPFAIGEIANSGADVLTKGRFPRTDDGWYMVKDASPKIAYYAQSEYADAKLIGEYYDINASTTGERQPVDHWQRLYVDFKTGDISYTPEKYESYPLGHVTWQ</sequence>